<organism evidence="2 3">
    <name type="scientific">Crateriforma conspicua</name>
    <dbReference type="NCBI Taxonomy" id="2527996"/>
    <lineage>
        <taxon>Bacteria</taxon>
        <taxon>Pseudomonadati</taxon>
        <taxon>Planctomycetota</taxon>
        <taxon>Planctomycetia</taxon>
        <taxon>Planctomycetales</taxon>
        <taxon>Planctomycetaceae</taxon>
        <taxon>Crateriforma</taxon>
    </lineage>
</organism>
<dbReference type="EMBL" id="SJPL01000001">
    <property type="protein sequence ID" value="TWT69647.1"/>
    <property type="molecule type" value="Genomic_DNA"/>
</dbReference>
<gene>
    <name evidence="1" type="ORF">Pan14r_19370</name>
    <name evidence="2" type="ORF">V7x_19320</name>
</gene>
<reference evidence="3 4" key="1">
    <citation type="submission" date="2019-02" db="EMBL/GenBank/DDBJ databases">
        <title>Deep-cultivation of Planctomycetes and their phenomic and genomic characterization uncovers novel biology.</title>
        <authorList>
            <person name="Wiegand S."/>
            <person name="Jogler M."/>
            <person name="Boedeker C."/>
            <person name="Pinto D."/>
            <person name="Vollmers J."/>
            <person name="Rivas-Marin E."/>
            <person name="Kohn T."/>
            <person name="Peeters S.H."/>
            <person name="Heuer A."/>
            <person name="Rast P."/>
            <person name="Oberbeckmann S."/>
            <person name="Bunk B."/>
            <person name="Jeske O."/>
            <person name="Meyerdierks A."/>
            <person name="Storesund J.E."/>
            <person name="Kallscheuer N."/>
            <person name="Luecker S."/>
            <person name="Lage O.M."/>
            <person name="Pohl T."/>
            <person name="Merkel B.J."/>
            <person name="Hornburger P."/>
            <person name="Mueller R.-W."/>
            <person name="Bruemmer F."/>
            <person name="Labrenz M."/>
            <person name="Spormann A.M."/>
            <person name="Op Den Camp H."/>
            <person name="Overmann J."/>
            <person name="Amann R."/>
            <person name="Jetten M.S.M."/>
            <person name="Mascher T."/>
            <person name="Medema M.H."/>
            <person name="Devos D.P."/>
            <person name="Kaster A.-K."/>
            <person name="Ovreas L."/>
            <person name="Rohde M."/>
            <person name="Galperin M.Y."/>
            <person name="Jogler C."/>
        </authorList>
    </citation>
    <scope>NUCLEOTIDE SEQUENCE [LARGE SCALE GENOMIC DNA]</scope>
    <source>
        <strain evidence="1 4">Pan14r</strain>
        <strain evidence="2 3">V7</strain>
    </source>
</reference>
<evidence type="ECO:0000313" key="4">
    <source>
        <dbReference type="Proteomes" id="UP000317238"/>
    </source>
</evidence>
<protein>
    <submittedName>
        <fullName evidence="2">Uncharacterized protein</fullName>
    </submittedName>
</protein>
<evidence type="ECO:0000313" key="3">
    <source>
        <dbReference type="Proteomes" id="UP000316476"/>
    </source>
</evidence>
<accession>A0A5C5Y205</accession>
<sequence length="119" mass="13439">MAKYYVQCGSVRVVLDAENVSQAACGALDRVLGPQAWVYDDDGMTEEDCRVHLMLEALLQLETTVQISEQGFDRDDALRVGTPETVECWHRWMVCLRRLYDAAGLDGRPFSVATLPHHR</sequence>
<accession>A0A5C6FTN3</accession>
<evidence type="ECO:0000313" key="1">
    <source>
        <dbReference type="EMBL" id="TWT69647.1"/>
    </source>
</evidence>
<comment type="caution">
    <text evidence="2">The sequence shown here is derived from an EMBL/GenBank/DDBJ whole genome shotgun (WGS) entry which is preliminary data.</text>
</comment>
<name>A0A5C6FTN3_9PLAN</name>
<dbReference type="Proteomes" id="UP000317238">
    <property type="component" value="Unassembled WGS sequence"/>
</dbReference>
<dbReference type="EMBL" id="SJPZ01000001">
    <property type="protein sequence ID" value="TWU66367.1"/>
    <property type="molecule type" value="Genomic_DNA"/>
</dbReference>
<dbReference type="RefSeq" id="WP_145299747.1">
    <property type="nucleotide sequence ID" value="NZ_CP036319.1"/>
</dbReference>
<dbReference type="Proteomes" id="UP000316476">
    <property type="component" value="Unassembled WGS sequence"/>
</dbReference>
<evidence type="ECO:0000313" key="2">
    <source>
        <dbReference type="EMBL" id="TWU66367.1"/>
    </source>
</evidence>
<proteinExistence type="predicted"/>
<keyword evidence="4" id="KW-1185">Reference proteome</keyword>
<dbReference type="OrthoDB" id="279935at2"/>
<dbReference type="AlphaFoldDB" id="A0A5C6FTN3"/>